<dbReference type="AlphaFoldDB" id="A0A1M5KHM9"/>
<reference evidence="11 12" key="1">
    <citation type="submission" date="2016-11" db="EMBL/GenBank/DDBJ databases">
        <authorList>
            <person name="Jaros S."/>
            <person name="Januszkiewicz K."/>
            <person name="Wedrychowicz H."/>
        </authorList>
    </citation>
    <scope>NUCLEOTIDE SEQUENCE [LARGE SCALE GENOMIC DNA]</scope>
    <source>
        <strain evidence="11 12">DSM 19436</strain>
    </source>
</reference>
<comment type="subcellular location">
    <subcellularLocation>
        <location evidence="10">Cell outer membrane</location>
        <topology evidence="10">Multi-pass membrane protein</topology>
    </subcellularLocation>
</comment>
<evidence type="ECO:0000256" key="1">
    <source>
        <dbReference type="ARBA" id="ARBA00009521"/>
    </source>
</evidence>
<evidence type="ECO:0000256" key="3">
    <source>
        <dbReference type="ARBA" id="ARBA00022452"/>
    </source>
</evidence>
<protein>
    <recommendedName>
        <fullName evidence="10">Porin</fullName>
    </recommendedName>
</protein>
<evidence type="ECO:0000256" key="2">
    <source>
        <dbReference type="ARBA" id="ARBA00022448"/>
    </source>
</evidence>
<dbReference type="EMBL" id="FQUP01000005">
    <property type="protein sequence ID" value="SHG52312.1"/>
    <property type="molecule type" value="Genomic_DNA"/>
</dbReference>
<dbReference type="InterPro" id="IPR003684">
    <property type="entry name" value="Porin_alphabac"/>
</dbReference>
<keyword evidence="7 10" id="KW-0626">Porin</keyword>
<keyword evidence="12" id="KW-1185">Reference proteome</keyword>
<dbReference type="STRING" id="1122133.SAMN02745157_4397"/>
<evidence type="ECO:0000256" key="5">
    <source>
        <dbReference type="ARBA" id="ARBA00022729"/>
    </source>
</evidence>
<comment type="function">
    <text evidence="10">Forms passive diffusion pores that allow small molecular weight hydrophilic materials across the outer membrane.</text>
</comment>
<keyword evidence="5" id="KW-0732">Signal</keyword>
<keyword evidence="6 10" id="KW-0406">Ion transport</keyword>
<evidence type="ECO:0000313" key="12">
    <source>
        <dbReference type="Proteomes" id="UP000184485"/>
    </source>
</evidence>
<accession>A0A1M5KHM9</accession>
<organism evidence="11 12">
    <name type="scientific">Kaistia soli DSM 19436</name>
    <dbReference type="NCBI Taxonomy" id="1122133"/>
    <lineage>
        <taxon>Bacteria</taxon>
        <taxon>Pseudomonadati</taxon>
        <taxon>Pseudomonadota</taxon>
        <taxon>Alphaproteobacteria</taxon>
        <taxon>Hyphomicrobiales</taxon>
        <taxon>Kaistiaceae</taxon>
        <taxon>Kaistia</taxon>
    </lineage>
</organism>
<evidence type="ECO:0000256" key="6">
    <source>
        <dbReference type="ARBA" id="ARBA00023065"/>
    </source>
</evidence>
<proteinExistence type="inferred from homology"/>
<keyword evidence="9 10" id="KW-0998">Cell outer membrane</keyword>
<comment type="domain">
    <text evidence="10">Consists of 16-stranded beta-barrel sheets, with large surface-exposed loops, that form a transmembrane pore at the center of each barrel. The pore is partially ocluded by a peptide loop that folds into the pore lumen.</text>
</comment>
<evidence type="ECO:0000256" key="9">
    <source>
        <dbReference type="ARBA" id="ARBA00023237"/>
    </source>
</evidence>
<dbReference type="GO" id="GO:0006811">
    <property type="term" value="P:monoatomic ion transport"/>
    <property type="evidence" value="ECO:0007669"/>
    <property type="project" value="UniProtKB-KW"/>
</dbReference>
<gene>
    <name evidence="11" type="ORF">SAMN02745157_4397</name>
</gene>
<dbReference type="GO" id="GO:0015288">
    <property type="term" value="F:porin activity"/>
    <property type="evidence" value="ECO:0007669"/>
    <property type="project" value="UniProtKB-KW"/>
</dbReference>
<evidence type="ECO:0000256" key="4">
    <source>
        <dbReference type="ARBA" id="ARBA00022692"/>
    </source>
</evidence>
<keyword evidence="2 10" id="KW-0813">Transport</keyword>
<keyword evidence="4 10" id="KW-0812">Transmembrane</keyword>
<evidence type="ECO:0000256" key="7">
    <source>
        <dbReference type="ARBA" id="ARBA00023114"/>
    </source>
</evidence>
<evidence type="ECO:0000313" key="11">
    <source>
        <dbReference type="EMBL" id="SHG52312.1"/>
    </source>
</evidence>
<dbReference type="Proteomes" id="UP000184485">
    <property type="component" value="Unassembled WGS sequence"/>
</dbReference>
<sequence length="457" mass="48387">MVALSHVASPGRAIGDTDNLCDPATALFERETMMHWKTKLLCSAATLMIAGSAQAADLTVAEPVDYVKVCDAFGAGFFYSPGTDTCIKVGGYVKFGTSFGDTDFGTYNSTYPKSQWSNFYTEASVQLTASSVTEYGNLTGFLDYRAQSGNSGSFTESASQIVNSSTNSAYVDSAWLSIGPVKAGRFTSLYDFGRGYTDTGSFGSDQTTDHIQVTYAVNGFGLALSVEDQRDRGSAGATDGVEESDGTYYSGGQDNIPDIVAALTYASGIFSTKIAAAYVNNAEDRTGAGSELNPYIYTAKTGFAVGGSVEFALDAFSPGDKFFITGNYGDNANSYTGISGGTSVANLTSSLDESFIASAAPGSSWSALASYKHVWTPAVWSAVTGGYASYDGDGYFDNYTVDAYRGVFSTGWTPVTGLDLMLDAQYSHVDVSDGRTAVKNEDDGDAWAVNLWMKRSW</sequence>
<dbReference type="GO" id="GO:0009279">
    <property type="term" value="C:cell outer membrane"/>
    <property type="evidence" value="ECO:0007669"/>
    <property type="project" value="UniProtKB-SubCell"/>
</dbReference>
<dbReference type="Pfam" id="PF02530">
    <property type="entry name" value="Porin_2"/>
    <property type="match status" value="1"/>
</dbReference>
<evidence type="ECO:0000256" key="10">
    <source>
        <dbReference type="RuleBase" id="RU364005"/>
    </source>
</evidence>
<keyword evidence="3 10" id="KW-1134">Transmembrane beta strand</keyword>
<keyword evidence="8 10" id="KW-0472">Membrane</keyword>
<evidence type="ECO:0000256" key="8">
    <source>
        <dbReference type="ARBA" id="ARBA00023136"/>
    </source>
</evidence>
<dbReference type="GO" id="GO:0046930">
    <property type="term" value="C:pore complex"/>
    <property type="evidence" value="ECO:0007669"/>
    <property type="project" value="UniProtKB-KW"/>
</dbReference>
<name>A0A1M5KHM9_9HYPH</name>
<comment type="similarity">
    <text evidence="1 10">Belongs to the alphaproteobacteria porin family.</text>
</comment>